<evidence type="ECO:0000313" key="2">
    <source>
        <dbReference type="EMBL" id="ASG22745.1"/>
    </source>
</evidence>
<gene>
    <name evidence="2" type="ORF">Y958_17710</name>
</gene>
<dbReference type="Pfam" id="PF11902">
    <property type="entry name" value="DUF3422"/>
    <property type="match status" value="1"/>
</dbReference>
<keyword evidence="1" id="KW-0472">Membrane</keyword>
<sequence length="426" mass="46264">MGIEADHPLRGVLMQELHSRMAMPVKAPVEVFQATYLCTPAEGSACAGRLLTVLDALPSPQAEAPRYGVTATAIAGRPAQVKWEHHTEFLSVSVAITGAHGEETRLAVETLLDGVFGPLGARRLAAVNVQVEQAEGQPDPVALAARFPTGSCAGAVVNGGEAWVALDFHIDGDGYSRALIQNRGLTDDRLGRLVQRILEIETYRAAAFLAFPQARETMAVLTDMERRLEDTVGRIRDSKTPAEDRAILDSLTDLAVDLGHLVTRNRWRFGASLAYGEIVSERLDELREDRIPGLQRVGLFLKRRLRPGIRTVEAAARLQGELAAGMERAQASLRTRVDVGLSSQSATLLTSLDRNSSMHVRIQEAVEALSIVGITYYLVSLVEKVMHGLPETEGWPSTSRIVAIAVPVCAGVVAIAARWLRRNMPH</sequence>
<evidence type="ECO:0000313" key="3">
    <source>
        <dbReference type="Proteomes" id="UP000197153"/>
    </source>
</evidence>
<dbReference type="EMBL" id="CP022111">
    <property type="protein sequence ID" value="ASG22745.1"/>
    <property type="molecule type" value="Genomic_DNA"/>
</dbReference>
<dbReference type="AlphaFoldDB" id="A0A248JVM1"/>
<organism evidence="2 3">
    <name type="scientific">Nitrospirillum viridazoti CBAmc</name>
    <dbReference type="NCBI Taxonomy" id="1441467"/>
    <lineage>
        <taxon>Bacteria</taxon>
        <taxon>Pseudomonadati</taxon>
        <taxon>Pseudomonadota</taxon>
        <taxon>Alphaproteobacteria</taxon>
        <taxon>Rhodospirillales</taxon>
        <taxon>Azospirillaceae</taxon>
        <taxon>Nitrospirillum</taxon>
        <taxon>Nitrospirillum viridazoti</taxon>
    </lineage>
</organism>
<accession>A0A248JVM1</accession>
<keyword evidence="1" id="KW-1133">Transmembrane helix</keyword>
<proteinExistence type="predicted"/>
<feature type="transmembrane region" description="Helical" evidence="1">
    <location>
        <begin position="401"/>
        <end position="420"/>
    </location>
</feature>
<evidence type="ECO:0008006" key="4">
    <source>
        <dbReference type="Google" id="ProtNLM"/>
    </source>
</evidence>
<dbReference type="RefSeq" id="WP_088873294.1">
    <property type="nucleotide sequence ID" value="NZ_CP022111.1"/>
</dbReference>
<dbReference type="InterPro" id="IPR021830">
    <property type="entry name" value="DUF3422"/>
</dbReference>
<protein>
    <recommendedName>
        <fullName evidence="4">Egg lysin</fullName>
    </recommendedName>
</protein>
<evidence type="ECO:0000256" key="1">
    <source>
        <dbReference type="SAM" id="Phobius"/>
    </source>
</evidence>
<dbReference type="Proteomes" id="UP000197153">
    <property type="component" value="Chromosome 2"/>
</dbReference>
<dbReference type="KEGG" id="nao:Y958_17710"/>
<name>A0A248JVM1_9PROT</name>
<reference evidence="2 3" key="1">
    <citation type="submission" date="2017-06" db="EMBL/GenBank/DDBJ databases">
        <title>Complete genome sequence of Nitrospirillum amazonense strain CBAmC, an endophytic nitrogen-fixing and plant growth-promoting bacterium, isolated from sugarcane.</title>
        <authorList>
            <person name="Schwab S."/>
            <person name="dos Santos Teixeira K.R."/>
            <person name="Simoes Araujo J.L."/>
            <person name="Soares Vidal M."/>
            <person name="Borges de Freitas H.R."/>
            <person name="Rivello Crivelaro A.L."/>
            <person name="Bueno de Camargo Nunes A."/>
            <person name="dos Santos C.M."/>
            <person name="Palmeira da Silva Rosa D."/>
            <person name="da Silva Padilha D."/>
            <person name="da Silva E."/>
            <person name="Araujo Terra L."/>
            <person name="Soares Mendes V."/>
            <person name="Farinelli L."/>
            <person name="Magalhaes Cruz L."/>
            <person name="Baldani J.I."/>
        </authorList>
    </citation>
    <scope>NUCLEOTIDE SEQUENCE [LARGE SCALE GENOMIC DNA]</scope>
    <source>
        <strain evidence="2 3">CBAmC</strain>
    </source>
</reference>
<keyword evidence="1" id="KW-0812">Transmembrane</keyword>
<keyword evidence="3" id="KW-1185">Reference proteome</keyword>